<feature type="transmembrane region" description="Helical" evidence="1">
    <location>
        <begin position="81"/>
        <end position="103"/>
    </location>
</feature>
<keyword evidence="1" id="KW-0812">Transmembrane</keyword>
<keyword evidence="3" id="KW-1185">Reference proteome</keyword>
<reference evidence="2 3" key="1">
    <citation type="submission" date="2016-10" db="EMBL/GenBank/DDBJ databases">
        <authorList>
            <person name="de Groot N.N."/>
        </authorList>
    </citation>
    <scope>NUCLEOTIDE SEQUENCE [LARGE SCALE GENOMIC DNA]</scope>
    <source>
        <strain evidence="2 3">IBRC-M10418</strain>
    </source>
</reference>
<evidence type="ECO:0000313" key="3">
    <source>
        <dbReference type="Proteomes" id="UP000199215"/>
    </source>
</evidence>
<organism evidence="2 3">
    <name type="scientific">Halopenitus malekzadehii</name>
    <dbReference type="NCBI Taxonomy" id="1267564"/>
    <lineage>
        <taxon>Archaea</taxon>
        <taxon>Methanobacteriati</taxon>
        <taxon>Methanobacteriota</taxon>
        <taxon>Stenosarchaea group</taxon>
        <taxon>Halobacteria</taxon>
        <taxon>Halobacteriales</taxon>
        <taxon>Haloferacaceae</taxon>
        <taxon>Halopenitus</taxon>
    </lineage>
</organism>
<name>A0A1H6I1Q8_9EURY</name>
<proteinExistence type="predicted"/>
<gene>
    <name evidence="2" type="ORF">SAMN05192561_101641</name>
</gene>
<dbReference type="Proteomes" id="UP000199215">
    <property type="component" value="Unassembled WGS sequence"/>
</dbReference>
<evidence type="ECO:0000256" key="1">
    <source>
        <dbReference type="SAM" id="Phobius"/>
    </source>
</evidence>
<keyword evidence="1" id="KW-0472">Membrane</keyword>
<dbReference type="STRING" id="1267564.SAMN05192561_101641"/>
<accession>A0A1H6I1Q8</accession>
<feature type="transmembrane region" description="Helical" evidence="1">
    <location>
        <begin position="23"/>
        <end position="45"/>
    </location>
</feature>
<evidence type="ECO:0000313" key="2">
    <source>
        <dbReference type="EMBL" id="SEH40462.1"/>
    </source>
</evidence>
<dbReference type="EMBL" id="FNWU01000001">
    <property type="protein sequence ID" value="SEH40462.1"/>
    <property type="molecule type" value="Genomic_DNA"/>
</dbReference>
<dbReference type="AlphaFoldDB" id="A0A1H6I1Q8"/>
<protein>
    <submittedName>
        <fullName evidence="2">NADH-quinone oxidoreductase subunit J</fullName>
    </submittedName>
</protein>
<sequence length="130" mass="13214">MSDNPDTRERGGPDEYDVADRGLVPGLASLLLFGVLAVTILNADFGTPAGLEAGDYGITHGIGFALFNIDLGAFAGSTEGFLAAFFIVAITLDVAIDGALYLAKRESDGSIVSAVGGAFSRGRKAGEGGD</sequence>
<dbReference type="RefSeq" id="WP_321166942.1">
    <property type="nucleotide sequence ID" value="NZ_FNWU01000001.1"/>
</dbReference>
<keyword evidence="1" id="KW-1133">Transmembrane helix</keyword>